<evidence type="ECO:0000313" key="3">
    <source>
        <dbReference type="EMBL" id="GMM54477.1"/>
    </source>
</evidence>
<evidence type="ECO:0000259" key="2">
    <source>
        <dbReference type="PROSITE" id="PS51912"/>
    </source>
</evidence>
<gene>
    <name evidence="3" type="ORF">DAKH74_010930</name>
</gene>
<keyword evidence="4" id="KW-1185">Reference proteome</keyword>
<accession>A0AAV5RTM6</accession>
<dbReference type="EMBL" id="BTGD01000003">
    <property type="protein sequence ID" value="GMM54477.1"/>
    <property type="molecule type" value="Genomic_DNA"/>
</dbReference>
<dbReference type="InterPro" id="IPR056881">
    <property type="entry name" value="Mug62_dom"/>
</dbReference>
<feature type="domain" description="DMAP1-binding" evidence="2">
    <location>
        <begin position="5"/>
        <end position="103"/>
    </location>
</feature>
<dbReference type="SUPFAM" id="SSF56801">
    <property type="entry name" value="Acetyl-CoA synthetase-like"/>
    <property type="match status" value="2"/>
</dbReference>
<dbReference type="Proteomes" id="UP001377567">
    <property type="component" value="Unassembled WGS sequence"/>
</dbReference>
<dbReference type="InterPro" id="IPR010506">
    <property type="entry name" value="DMAP1-bd"/>
</dbReference>
<dbReference type="InterPro" id="IPR025110">
    <property type="entry name" value="AMP-bd_C"/>
</dbReference>
<dbReference type="GO" id="GO:0005829">
    <property type="term" value="C:cytosol"/>
    <property type="evidence" value="ECO:0007669"/>
    <property type="project" value="TreeGrafter"/>
</dbReference>
<dbReference type="InterPro" id="IPR042099">
    <property type="entry name" value="ANL_N_sf"/>
</dbReference>
<evidence type="ECO:0000256" key="1">
    <source>
        <dbReference type="SAM" id="MobiDB-lite"/>
    </source>
</evidence>
<dbReference type="Pfam" id="PF24919">
    <property type="entry name" value="Mug62"/>
    <property type="match status" value="1"/>
</dbReference>
<feature type="region of interest" description="Disordered" evidence="1">
    <location>
        <begin position="91"/>
        <end position="111"/>
    </location>
</feature>
<dbReference type="Pfam" id="PF00501">
    <property type="entry name" value="AMP-binding"/>
    <property type="match status" value="1"/>
</dbReference>
<dbReference type="Gene3D" id="3.40.50.12780">
    <property type="entry name" value="N-terminal domain of ligase-like"/>
    <property type="match status" value="3"/>
</dbReference>
<dbReference type="Pfam" id="PF23024">
    <property type="entry name" value="AMP-dom_DIP2-like"/>
    <property type="match status" value="1"/>
</dbReference>
<proteinExistence type="predicted"/>
<dbReference type="InterPro" id="IPR000873">
    <property type="entry name" value="AMP-dep_synth/lig_dom"/>
</dbReference>
<dbReference type="PANTHER" id="PTHR22754">
    <property type="entry name" value="DISCO-INTERACTING PROTEIN 2 DIP2 -RELATED"/>
    <property type="match status" value="1"/>
</dbReference>
<dbReference type="PANTHER" id="PTHR22754:SF32">
    <property type="entry name" value="DISCO-INTERACTING PROTEIN 2"/>
    <property type="match status" value="1"/>
</dbReference>
<protein>
    <submittedName>
        <fullName evidence="3">Cmr2 protein</fullName>
    </submittedName>
</protein>
<feature type="compositionally biased region" description="Low complexity" evidence="1">
    <location>
        <begin position="760"/>
        <end position="790"/>
    </location>
</feature>
<name>A0AAV5RTM6_MAUHU</name>
<evidence type="ECO:0000313" key="4">
    <source>
        <dbReference type="Proteomes" id="UP001377567"/>
    </source>
</evidence>
<dbReference type="PROSITE" id="PS51912">
    <property type="entry name" value="DMAP1_BIND"/>
    <property type="match status" value="1"/>
</dbReference>
<organism evidence="3 4">
    <name type="scientific">Maudiozyma humilis</name>
    <name type="common">Sour dough yeast</name>
    <name type="synonym">Kazachstania humilis</name>
    <dbReference type="NCBI Taxonomy" id="51915"/>
    <lineage>
        <taxon>Eukaryota</taxon>
        <taxon>Fungi</taxon>
        <taxon>Dikarya</taxon>
        <taxon>Ascomycota</taxon>
        <taxon>Saccharomycotina</taxon>
        <taxon>Saccharomycetes</taxon>
        <taxon>Saccharomycetales</taxon>
        <taxon>Saccharomycetaceae</taxon>
        <taxon>Maudiozyma</taxon>
    </lineage>
</organism>
<dbReference type="SMART" id="SM01137">
    <property type="entry name" value="DMAP_binding"/>
    <property type="match status" value="1"/>
</dbReference>
<sequence length="1668" mass="189737">MDFSIPPQLPAEIQERLHEMISDYKEENLTRKGYETKRKRLLDNYKHISSPHIKDRKSISNIRKSTIRIPGRNQSLSSTLDASKYAGNVPDNVSMNSAGRSHRDTSSEYSSSVYRVTTVNSTPNRASPLKRHRRNHSTQMSLSSFDPLAENSVYNPMIPLLPREGIIQADLISKYKDYDINTLSLPQILRGRFETFGKENALITIDAKGKENFISWDKLYLRAERVAHDMTKKKLYKNEKVILWYNKDEIIEFSVALLGCFIAGMVAIPASFEAYTLGEIMEIIKMTGSKFVLISNDCYKQVNNLYSTNNNTKIKLLKNDFFEAVTFMKTDDLGTYSKAKKTTPIFDMPYIAYIEFTRTPLGRLSGVVVKHDTLMSQFRAMAEMIDSRTMPSWNKVDIIKRYNVKHQLTSANKKNLARFTFMNTLDPTRSSGLIFGVLFNIFTGNLLLSVNDKLLEKPGGYEDLINKYRVDILLNDQLQLKQVVINYLENPEAIMLERKKSKINFSCIKCCLTTCSTIDTEVTEMVVHKWLKNLGCIDAPLVYSPILSLLAFGGVVLSAKDQLGGLENFPIHEPKLRLQDEIFINREALKDNRVEASIVAMINSSSSFKDYLKVETFGFPLPNTLLCVVNPDNSTLVPDLTVGEIWVSSQYLVNEFFQLDKINAFVFNAKLNFTKMQAYVTKDNPMNNGNYRSAASERLETITNLCPPDTQFLRTKLMGFVFNGKIYVLSLIEDMFLQNKLLRLPNWAHTSDMSRAKNKSSSTVNRSSSISPSIAESSNRSQSSNSSQLSSEGAKRVVQTYYLQQITETIVRSVNTVYEVAAFELNHHKEEHFLVMVIESSLAKRTPSSAADPETATIITQYRPDKVLEKKMNDLVDQLFRVLWIFHKIKPMCILVVPKGTLPRRYCSLEIANSTVEKKFISGELEAKFIKFQVDNIILDYIPHSAYYNESIFSEHLSKLRGQCIEESSTEGKIITLQDSGIDYRDVSYDSRDQRRKLTDFSSIMDILEWRIPTLNNKAVFSELGESFNSGSKVSGLMNVRSISWVNFEVIVASFLKKIVGSKNPLKAEDRVVIIADNTIDYVAMIFACFYCNFVIIPLPPFRERNVERDIQVLAYVVQTYKVKRIFIDMKAHVLLEANHVNKIFKKYKKFLPKMTLMSKIKRKQGLTIKIFKKILEDKFHYKPGKKTLAAPRLVWIDLENSSTRDLHVTMTHATLMNMCKVLKETLQLSSISSIFSLCSHTRGLGFILSCLVGIYVGTTTTLFSYDAVMSQPKYFLMEVQNKNVYDLFLTMETFAILMDKATKLVEEVSRSNTLTTNNNSKNSKKNQNAQISTLRADMFRNVKNIMIPFNGRPEFNRIEAILLSSQTIFLKRHQINYIYQHHFNPIVSLHSYLDVPPIDFFADPTALREGMVREAPVGMPGLRLQDSGVVPVCTNVSIVNPETLLPCYEGEVGEIWCCSEANVYNYTVCRDKKLLRDEFISQQFKSRMAKGADNGLTYLRTGDLGFIRTVEVTNINGDLVRLNLLYVLGRINETIELLGLTHFVGDLERTVRSAHTAITNCIISKSGGLLICLIKCRPNTSELYANITALVTSELLNKNGVIPDLCTFMKPNGGGAYTIEGTWAKNRSTIMADWFSQKLLVENQFAVNFGENISIYLLSQFNMDTKA</sequence>
<dbReference type="Pfam" id="PF06464">
    <property type="entry name" value="DMAP_binding"/>
    <property type="match status" value="1"/>
</dbReference>
<feature type="region of interest" description="Disordered" evidence="1">
    <location>
        <begin position="754"/>
        <end position="790"/>
    </location>
</feature>
<reference evidence="3 4" key="1">
    <citation type="journal article" date="2023" name="Elife">
        <title>Identification of key yeast species and microbe-microbe interactions impacting larval growth of Drosophila in the wild.</title>
        <authorList>
            <person name="Mure A."/>
            <person name="Sugiura Y."/>
            <person name="Maeda R."/>
            <person name="Honda K."/>
            <person name="Sakurai N."/>
            <person name="Takahashi Y."/>
            <person name="Watada M."/>
            <person name="Katoh T."/>
            <person name="Gotoh A."/>
            <person name="Gotoh Y."/>
            <person name="Taniguchi I."/>
            <person name="Nakamura K."/>
            <person name="Hayashi T."/>
            <person name="Katayama T."/>
            <person name="Uemura T."/>
            <person name="Hattori Y."/>
        </authorList>
    </citation>
    <scope>NUCLEOTIDE SEQUENCE [LARGE SCALE GENOMIC DNA]</scope>
    <source>
        <strain evidence="3 4">KH-74</strain>
    </source>
</reference>
<comment type="caution">
    <text evidence="3">The sequence shown here is derived from an EMBL/GenBank/DDBJ whole genome shotgun (WGS) entry which is preliminary data.</text>
</comment>
<feature type="region of interest" description="Disordered" evidence="1">
    <location>
        <begin position="121"/>
        <end position="140"/>
    </location>
</feature>